<feature type="compositionally biased region" description="Acidic residues" evidence="1">
    <location>
        <begin position="624"/>
        <end position="644"/>
    </location>
</feature>
<dbReference type="Proteomes" id="UP000002173">
    <property type="component" value="Unassembled WGS sequence"/>
</dbReference>
<feature type="region of interest" description="Disordered" evidence="1">
    <location>
        <begin position="666"/>
        <end position="720"/>
    </location>
</feature>
<feature type="compositionally biased region" description="Acidic residues" evidence="1">
    <location>
        <begin position="1505"/>
        <end position="1525"/>
    </location>
</feature>
<feature type="region of interest" description="Disordered" evidence="1">
    <location>
        <begin position="1160"/>
        <end position="1198"/>
    </location>
</feature>
<feature type="region of interest" description="Disordered" evidence="1">
    <location>
        <begin position="593"/>
        <end position="647"/>
    </location>
</feature>
<feature type="compositionally biased region" description="Acidic residues" evidence="1">
    <location>
        <begin position="280"/>
        <end position="300"/>
    </location>
</feature>
<dbReference type="eggNOG" id="ENOG502S1G9">
    <property type="taxonomic scope" value="Eukaryota"/>
</dbReference>
<dbReference type="InParanoid" id="A7ASX3"/>
<dbReference type="VEuPathDB" id="PiroplasmaDB:BBOV_II000740"/>
<organism evidence="2 3">
    <name type="scientific">Babesia bovis</name>
    <dbReference type="NCBI Taxonomy" id="5865"/>
    <lineage>
        <taxon>Eukaryota</taxon>
        <taxon>Sar</taxon>
        <taxon>Alveolata</taxon>
        <taxon>Apicomplexa</taxon>
        <taxon>Aconoidasida</taxon>
        <taxon>Piroplasmida</taxon>
        <taxon>Babesiidae</taxon>
        <taxon>Babesia</taxon>
    </lineage>
</organism>
<proteinExistence type="predicted"/>
<feature type="compositionally biased region" description="Acidic residues" evidence="1">
    <location>
        <begin position="1828"/>
        <end position="1837"/>
    </location>
</feature>
<dbReference type="GeneID" id="5477826"/>
<feature type="region of interest" description="Disordered" evidence="1">
    <location>
        <begin position="1489"/>
        <end position="1892"/>
    </location>
</feature>
<reference evidence="2 3" key="1">
    <citation type="journal article" date="2007" name="PLoS Pathog.">
        <title>Genome sequence of Babesia bovis and comparative analysis of apicomplexan hemoprotozoa.</title>
        <authorList>
            <person name="Brayton K.A."/>
            <person name="Lau A.O.T."/>
            <person name="Herndon D.R."/>
            <person name="Hannick L."/>
            <person name="Kappmeyer L.S."/>
            <person name="Berens S.J."/>
            <person name="Bidwell S.L."/>
            <person name="Brown W.C."/>
            <person name="Crabtree J."/>
            <person name="Fadrosh D."/>
            <person name="Feldblum T."/>
            <person name="Forberger H.A."/>
            <person name="Haas B.J."/>
            <person name="Howell J.M."/>
            <person name="Khouri H."/>
            <person name="Koo H."/>
            <person name="Mann D.J."/>
            <person name="Norimine J."/>
            <person name="Paulsen I.T."/>
            <person name="Radune D."/>
            <person name="Ren Q."/>
            <person name="Smith R.K. Jr."/>
            <person name="Suarez C.E."/>
            <person name="White O."/>
            <person name="Wortman J.R."/>
            <person name="Knowles D.P. Jr."/>
            <person name="McElwain T.F."/>
            <person name="Nene V.M."/>
        </authorList>
    </citation>
    <scope>NUCLEOTIDE SEQUENCE [LARGE SCALE GENOMIC DNA]</scope>
    <source>
        <strain evidence="2">T2Bo</strain>
    </source>
</reference>
<feature type="compositionally biased region" description="Acidic residues" evidence="1">
    <location>
        <begin position="1713"/>
        <end position="1733"/>
    </location>
</feature>
<feature type="compositionally biased region" description="Acidic residues" evidence="1">
    <location>
        <begin position="1252"/>
        <end position="1272"/>
    </location>
</feature>
<evidence type="ECO:0000313" key="3">
    <source>
        <dbReference type="Proteomes" id="UP000002173"/>
    </source>
</evidence>
<feature type="compositionally biased region" description="Polar residues" evidence="1">
    <location>
        <begin position="209"/>
        <end position="223"/>
    </location>
</feature>
<gene>
    <name evidence="2" type="ORF">BBOV_II000740</name>
</gene>
<feature type="region of interest" description="Disordered" evidence="1">
    <location>
        <begin position="1402"/>
        <end position="1433"/>
    </location>
</feature>
<feature type="region of interest" description="Disordered" evidence="1">
    <location>
        <begin position="1221"/>
        <end position="1323"/>
    </location>
</feature>
<accession>A7ASX3</accession>
<feature type="compositionally biased region" description="Acidic residues" evidence="1">
    <location>
        <begin position="478"/>
        <end position="498"/>
    </location>
</feature>
<evidence type="ECO:0000256" key="1">
    <source>
        <dbReference type="SAM" id="MobiDB-lite"/>
    </source>
</evidence>
<feature type="compositionally biased region" description="Acidic residues" evidence="1">
    <location>
        <begin position="1179"/>
        <end position="1198"/>
    </location>
</feature>
<feature type="compositionally biased region" description="Acidic residues" evidence="1">
    <location>
        <begin position="843"/>
        <end position="863"/>
    </location>
</feature>
<feature type="compositionally biased region" description="Acidic residues" evidence="1">
    <location>
        <begin position="1557"/>
        <end position="1577"/>
    </location>
</feature>
<feature type="compositionally biased region" description="Acidic residues" evidence="1">
    <location>
        <begin position="1127"/>
        <end position="1147"/>
    </location>
</feature>
<reference evidence="3" key="2">
    <citation type="journal article" date="2020" name="Data Brief">
        <title>Transcriptome dataset of Babesia bovis life stages within vertebrate and invertebrate hosts.</title>
        <authorList>
            <person name="Ueti M.W."/>
            <person name="Johnson W.C."/>
            <person name="Kappmeyer L.S."/>
            <person name="Herndon D.R."/>
            <person name="Mousel M.R."/>
            <person name="Reif K.E."/>
            <person name="Taus N.S."/>
            <person name="Ifeonu O.O."/>
            <person name="Silva J.C."/>
            <person name="Suarez C.E."/>
            <person name="Brayton K.A."/>
        </authorList>
    </citation>
    <scope>NUCLEOTIDE SEQUENCE [LARGE SCALE GENOMIC DNA]</scope>
</reference>
<comment type="caution">
    <text evidence="2">The sequence shown here is derived from an EMBL/GenBank/DDBJ whole genome shotgun (WGS) entry which is preliminary data.</text>
</comment>
<feature type="region of interest" description="Disordered" evidence="1">
    <location>
        <begin position="374"/>
        <end position="428"/>
    </location>
</feature>
<feature type="compositionally biased region" description="Acidic residues" evidence="1">
    <location>
        <begin position="551"/>
        <end position="571"/>
    </location>
</feature>
<feature type="compositionally biased region" description="Acidic residues" evidence="1">
    <location>
        <begin position="1869"/>
        <end position="1889"/>
    </location>
</feature>
<feature type="compositionally biased region" description="Acidic residues" evidence="1">
    <location>
        <begin position="1661"/>
        <end position="1681"/>
    </location>
</feature>
<feature type="region of interest" description="Disordered" evidence="1">
    <location>
        <begin position="1031"/>
        <end position="1147"/>
    </location>
</feature>
<feature type="region of interest" description="Disordered" evidence="1">
    <location>
        <begin position="447"/>
        <end position="501"/>
    </location>
</feature>
<feature type="compositionally biased region" description="Acidic residues" evidence="1">
    <location>
        <begin position="1304"/>
        <end position="1323"/>
    </location>
</feature>
<feature type="region of interest" description="Disordered" evidence="1">
    <location>
        <begin position="739"/>
        <end position="793"/>
    </location>
</feature>
<feature type="compositionally biased region" description="Acidic residues" evidence="1">
    <location>
        <begin position="697"/>
        <end position="717"/>
    </location>
</feature>
<feature type="region of interest" description="Disordered" evidence="1">
    <location>
        <begin position="2222"/>
        <end position="2248"/>
    </location>
</feature>
<feature type="region of interest" description="Disordered" evidence="1">
    <location>
        <begin position="812"/>
        <end position="967"/>
    </location>
</feature>
<feature type="region of interest" description="Disordered" evidence="1">
    <location>
        <begin position="520"/>
        <end position="574"/>
    </location>
</feature>
<feature type="compositionally biased region" description="Acidic residues" evidence="1">
    <location>
        <begin position="332"/>
        <end position="352"/>
    </location>
</feature>
<dbReference type="EMBL" id="AAXT01000003">
    <property type="protein sequence ID" value="EDO06034.1"/>
    <property type="molecule type" value="Genomic_DNA"/>
</dbReference>
<dbReference type="OMA" id="FTAVIQN"/>
<feature type="compositionally biased region" description="Acidic residues" evidence="1">
    <location>
        <begin position="1415"/>
        <end position="1433"/>
    </location>
</feature>
<feature type="compositionally biased region" description="Acidic residues" evidence="1">
    <location>
        <begin position="1765"/>
        <end position="1785"/>
    </location>
</feature>
<feature type="region of interest" description="Disordered" evidence="1">
    <location>
        <begin position="266"/>
        <end position="356"/>
    </location>
</feature>
<feature type="compositionally biased region" description="Acidic residues" evidence="1">
    <location>
        <begin position="1959"/>
        <end position="1976"/>
    </location>
</feature>
<reference evidence="3" key="3">
    <citation type="journal article" date="2021" name="Int. J. Parasitol.">
        <title>Comparative analysis of gene expression between Babesia bovis blood stages and kinetes allowed by improved genome annotation.</title>
        <authorList>
            <person name="Ueti M.W."/>
            <person name="Johnson W.C."/>
            <person name="Kappmeyer L.S."/>
            <person name="Herndon D.R."/>
            <person name="Mousel M.R."/>
            <person name="Reif K.E."/>
            <person name="Taus N.S."/>
            <person name="Ifeonu O.O."/>
            <person name="Silva J.C."/>
            <person name="Suarez C.E."/>
            <person name="Brayton K.A."/>
        </authorList>
    </citation>
    <scope>NUCLEOTIDE SEQUENCE [LARGE SCALE GENOMIC DNA]</scope>
</reference>
<feature type="compositionally biased region" description="Acidic residues" evidence="1">
    <location>
        <begin position="906"/>
        <end position="915"/>
    </location>
</feature>
<feature type="compositionally biased region" description="Acidic residues" evidence="1">
    <location>
        <begin position="1034"/>
        <end position="1043"/>
    </location>
</feature>
<protein>
    <submittedName>
        <fullName evidence="2">Spherical Body Protein 2 (SBP2)</fullName>
    </submittedName>
</protein>
<feature type="compositionally biased region" description="Acidic residues" evidence="1">
    <location>
        <begin position="405"/>
        <end position="425"/>
    </location>
</feature>
<dbReference type="KEGG" id="bbo:BBOV_II000740"/>
<keyword evidence="3" id="KW-1185">Reference proteome</keyword>
<feature type="region of interest" description="Disordered" evidence="1">
    <location>
        <begin position="1945"/>
        <end position="1976"/>
    </location>
</feature>
<feature type="compositionally biased region" description="Acidic residues" evidence="1">
    <location>
        <begin position="770"/>
        <end position="790"/>
    </location>
</feature>
<name>A7ASX3_BABBO</name>
<feature type="compositionally biased region" description="Acidic residues" evidence="1">
    <location>
        <begin position="1609"/>
        <end position="1629"/>
    </location>
</feature>
<feature type="compositionally biased region" description="Acidic residues" evidence="1">
    <location>
        <begin position="1075"/>
        <end position="1095"/>
    </location>
</feature>
<dbReference type="RefSeq" id="XP_001609602.1">
    <property type="nucleotide sequence ID" value="XM_001609552.1"/>
</dbReference>
<sequence length="2248" mass="244225">MAVTARNNGFRKVAKWIVGAVVVASASSANVVGYELMSDDHTFFARPGYDINGSPIVYENFFGKDFSERDVDVIIGHDLEDHKNFRTPQYAELKRRDVVREMFYFDLILQRLPIDVAQEASEYATFSMLPDDLARKVKIRHYNRLYPGLLQQLPDYLIEKALKCNIYEGISPDVMLEIEYYLKVKNRWKPMSPEIIRDTNDENMDTNDSKPAQVTPTTPSPSITDEVIQLPEYVDGPVVFPSHIDDEIIQLPDYEDSPIVLPIETEIEGSESSESSSSDSEGEEITLPEDSGVEEPDDDVIQLPEYVDSPIVLPIETEIEGSESSESSSSDSEGEEITLPEDSGVEEPDDDVIQLPEYVDGPVVFPSHIDDEIIQLPDYEDSPIVLPIETEIEGSESSESSSSDSEGEEITLPEDSGVEEPDDDVIQLPEYVDGPVVFPSHIDDEIIQLPDYEDSPIVLPIETEIEGSESSESSSSDSEGEEITLPEDSGVEEPDDDVIQLPEYVDGPVVFPSHIDDEIIQLPDYEDSPIVLPIETEIEGSESSESSSSDSEGEEITLPEDSGVEEPDDDVIQLPEYVDGPVVFPSHIDDEIIQLPDYEDSPIVLPIETEIEGSESSESSSSDSEGEEITLPEDSGVEEPDDDVIQLPEYVDGPVVFPSHIDDEIIQLPDYEDSPIVLPIETEIEGSESSESSSSDSEGEEITLPEDSGVEEPDDDVIQLPEYVDGPVVFPSHIDDEIIQLPDYEDSPIVLPIETEIEGSESSESSSSDSEGEEITLPEDSGVEEPDDDVIQLPEYVDGPVVFPSHIDDEIIQLPDYEDSPIVLPIETEIEGSESSESSSSDSEGEEITLPEDSGVEEPDDDVIQLPEYVDGPVVLPIETEIEGSESSESSSSDSEGEEIKLPEDSGVEEPDDDVIQLPEYVDGPVVLPIETEIEGSESSESSGSDSEGEEITLPEDSGVEEPDDDVIQLPEYVDGPVVFPGHIFDEIDATLPEDSGVEEPDDDVIQLPEYVDGPVVFPSHIDDEIDATLPEDSGVEEPDDDVIQLPEYVDSPVVLPIETEIEGSESSESSTSDSEGEEITLPEDSGVEEPDDDVIQLPEYVDSPIVLPIETEIEGSESSESSGSDSEGEEITLPEDSGVEEPDDDVIQLPEYVDGPVVLPIETEIEGSESSESSGSDSEGEEITLPEDSGVEEPDDDVIQLPEYVDGPVVFPSHIDDEIIQLPDYEDSPIVLPIETEIEGSESSESSSSDSEGEEITLPEDSGVEEPDDDVIQLPEYVDSPIVLPIETEIEGSESSESSGSDSEGEEITLPEDSGVEEPDDDVIQLPEYVDGPVVFPGHIFDEIDATLPEDSGVEEPDDDVIQLPEYVDGPVVFPSHIDDEIIQLPDYEDSPIVLPIETEIEGSESSESSGSDSEGEEITLPEDSGVEEPDDDVIQLPEYVDGPVVFPGHIFDEIDATLPEDSGVEEPDDDVIQLPEYVDSPIVLPIETEIEGSESSESSGSDSEGEEITLPEDSGVEEPDDDVIQLPEYVDGPVVLPIETEIEGSESSESSGSDSEGEEITLPEDSGVEEPDDDVIQLPEYVDSPIVLPIETEIEGSESSESSGSDSEGEEITLPEDSGVEEPDDDVIQLPEYVDSPIVLPIETEIEGSESSESSGSDSEGEEITLPEDSGVEEPDDDVIQLPEYVDGPVVLPIETEIEGSESSESSSSDSEGEEITLPEDSGVEEPDDDVIQLPEYVDGPVVLPIETEIEGSESSESSSSDSEGEEITLPEDSGVEEPDDDVIQLPEYVDGPVVLPIETEIEGSESSESSSSDSEGEEIKLPEDSGVEEPDDDVIQLPEYVDGPVVLPIETEIEGSESSESSGSDSEGEEITLPEDSGVEEPDDDVIQLPEYVDGPVVFPGHIFDEIDATLPEDSGVEEPDDDVIQLPEYVDSPIVLPIETEIEGSESSESSGSDSEGEEITLPEDSGVEEPDDDVIQLPEYVDGPVVFPSHIDDEIDVTLPEDSGVEEPDDDVIQLPEYLDGPVVLPIETEIEGSESSESSSSESNISGVVSPAGISHIEDPVADEIGIPTDYIFINCIGKGFTSKDVDDIVASKPCMTSRGQAVPPTRDVVLRRMDKYNRILMYLPENIRKEAGQYAIFELLPSDFANEVKAAHFNRIYVNLLKSLPQELVEKCLACDIYEGISFETMAEVIDYFDDLQDDFFDTVRKPVVVRSPAKTEAAQGASKPNAVKPVPAEVDEQCAA</sequence>
<evidence type="ECO:0000313" key="2">
    <source>
        <dbReference type="EMBL" id="EDO06034.1"/>
    </source>
</evidence>
<feature type="region of interest" description="Disordered" evidence="1">
    <location>
        <begin position="197"/>
        <end position="223"/>
    </location>
</feature>
<feature type="compositionally biased region" description="Acidic residues" evidence="1">
    <location>
        <begin position="947"/>
        <end position="967"/>
    </location>
</feature>